<reference evidence="5 6" key="1">
    <citation type="journal article" date="2012" name="BMC Genomics">
        <title>Comparative genomics of the classical Bordetella subspecies: the evolution and exchange of virulence-associated diversity amongst closely related pathogens.</title>
        <authorList>
            <person name="Park J."/>
            <person name="Zhang Y."/>
            <person name="Buboltz A.M."/>
            <person name="Zhang X."/>
            <person name="Schuster S.C."/>
            <person name="Ahuja U."/>
            <person name="Liu M."/>
            <person name="Miller J.F."/>
            <person name="Sebaihia M."/>
            <person name="Bentley S.D."/>
            <person name="Parkhill J."/>
            <person name="Harvill E.T."/>
        </authorList>
    </citation>
    <scope>NUCLEOTIDE SEQUENCE [LARGE SCALE GENOMIC DNA]</scope>
    <source>
        <strain evidence="6">ATCC 9797 / DSM 5571 / CCUG 30873 / LMG 14455 / NCTC 10739 / 18323</strain>
    </source>
</reference>
<dbReference type="InterPro" id="IPR007346">
    <property type="entry name" value="Endonuclease-I"/>
</dbReference>
<comment type="similarity">
    <text evidence="1">Belongs to the EndA/NucM nuclease family.</text>
</comment>
<dbReference type="KEGG" id="bper:BN118_1982"/>
<sequence>MAHAIHLQCCAMKYAVVLAALLSLPLAAQAELVTRPNAVGHRDFRHAKKVLPRVYQNLERDFYCGCPYQDKRIDLQACGYEPRKQLRRAQQLEWEHVVPAWTLGHQRQCWQQRVNGKPGGRKHCSRTDPSFARAEGDLVNLMPSVGEVNGDRQNFRYAVWADRPAPMYGQCETIVDFKTRRIQPRKYVRGRIARIQFYMVERYRLKLSREDRRVLCVWARAYPVDDWERARDQRIRTLQGNGNHYVTDPAAIQRQCG</sequence>
<keyword evidence="4" id="KW-0732">Signal</keyword>
<feature type="signal peptide" evidence="4">
    <location>
        <begin position="1"/>
        <end position="30"/>
    </location>
</feature>
<evidence type="ECO:0000313" key="5">
    <source>
        <dbReference type="EMBL" id="CCJ63407.1"/>
    </source>
</evidence>
<dbReference type="EMBL" id="HE965805">
    <property type="protein sequence ID" value="CCJ63407.1"/>
    <property type="molecule type" value="Genomic_DNA"/>
</dbReference>
<dbReference type="GO" id="GO:0004518">
    <property type="term" value="F:nuclease activity"/>
    <property type="evidence" value="ECO:0007669"/>
    <property type="project" value="UniProtKB-KW"/>
</dbReference>
<accession>A0A0T7CPG7</accession>
<protein>
    <submittedName>
        <fullName evidence="5">Exported endonulease</fullName>
    </submittedName>
</protein>
<dbReference type="SUPFAM" id="SSF54060">
    <property type="entry name" value="His-Me finger endonucleases"/>
    <property type="match status" value="1"/>
</dbReference>
<gene>
    <name evidence="5" type="ordered locus">BN118_1982</name>
</gene>
<dbReference type="AlphaFoldDB" id="A0A0T7CPG7"/>
<dbReference type="eggNOG" id="COG2356">
    <property type="taxonomic scope" value="Bacteria"/>
</dbReference>
<keyword evidence="6" id="KW-1185">Reference proteome</keyword>
<evidence type="ECO:0000256" key="3">
    <source>
        <dbReference type="ARBA" id="ARBA00022801"/>
    </source>
</evidence>
<dbReference type="Pfam" id="PF04231">
    <property type="entry name" value="Endonuclease_1"/>
    <property type="match status" value="1"/>
</dbReference>
<dbReference type="PANTHER" id="PTHR33607">
    <property type="entry name" value="ENDONUCLEASE-1"/>
    <property type="match status" value="1"/>
</dbReference>
<feature type="chain" id="PRO_5030018799" evidence="4">
    <location>
        <begin position="31"/>
        <end position="257"/>
    </location>
</feature>
<proteinExistence type="inferred from homology"/>
<dbReference type="Proteomes" id="UP000005250">
    <property type="component" value="Chromosome"/>
</dbReference>
<evidence type="ECO:0000256" key="4">
    <source>
        <dbReference type="SAM" id="SignalP"/>
    </source>
</evidence>
<dbReference type="InterPro" id="IPR044925">
    <property type="entry name" value="His-Me_finger_sf"/>
</dbReference>
<dbReference type="SMR" id="A0A0T7CPG7"/>
<organism evidence="5 6">
    <name type="scientific">Bordetella pertussis (strain ATCC 9797 / DSM 5571 / CCUG 30873 / LMG 14455 / NCTC 10739 / 18323)</name>
    <dbReference type="NCBI Taxonomy" id="568706"/>
    <lineage>
        <taxon>Bacteria</taxon>
        <taxon>Pseudomonadati</taxon>
        <taxon>Pseudomonadota</taxon>
        <taxon>Betaproteobacteria</taxon>
        <taxon>Burkholderiales</taxon>
        <taxon>Alcaligenaceae</taxon>
        <taxon>Bordetella</taxon>
    </lineage>
</organism>
<evidence type="ECO:0000313" key="6">
    <source>
        <dbReference type="Proteomes" id="UP000005250"/>
    </source>
</evidence>
<evidence type="ECO:0000256" key="1">
    <source>
        <dbReference type="ARBA" id="ARBA00006429"/>
    </source>
</evidence>
<name>A0A0T7CPG7_BORP1</name>
<dbReference type="HOGENOM" id="CLU_070541_1_0_4"/>
<dbReference type="PANTHER" id="PTHR33607:SF2">
    <property type="entry name" value="ENDONUCLEASE-1"/>
    <property type="match status" value="1"/>
</dbReference>
<dbReference type="GO" id="GO:0016787">
    <property type="term" value="F:hydrolase activity"/>
    <property type="evidence" value="ECO:0007669"/>
    <property type="project" value="UniProtKB-KW"/>
</dbReference>
<keyword evidence="3" id="KW-0378">Hydrolase</keyword>
<keyword evidence="2" id="KW-0540">Nuclease</keyword>
<evidence type="ECO:0000256" key="2">
    <source>
        <dbReference type="ARBA" id="ARBA00022722"/>
    </source>
</evidence>